<keyword evidence="4" id="KW-0234">DNA repair</keyword>
<proteinExistence type="predicted"/>
<keyword evidence="2" id="KW-0963">Cytoplasm</keyword>
<evidence type="ECO:0000313" key="7">
    <source>
        <dbReference type="EMBL" id="KAL3277167.1"/>
    </source>
</evidence>
<evidence type="ECO:0000256" key="2">
    <source>
        <dbReference type="ARBA" id="ARBA00022490"/>
    </source>
</evidence>
<dbReference type="CDD" id="cd21502">
    <property type="entry name" value="vWA_BABAM1"/>
    <property type="match status" value="1"/>
</dbReference>
<dbReference type="AlphaFoldDB" id="A0ABD2NFN7"/>
<keyword evidence="8" id="KW-1185">Reference proteome</keyword>
<keyword evidence="3" id="KW-0227">DNA damage</keyword>
<protein>
    <recommendedName>
        <fullName evidence="9">BRISC and BRCA1-A complex member 1</fullName>
    </recommendedName>
</protein>
<reference evidence="7 8" key="1">
    <citation type="journal article" date="2021" name="BMC Biol.">
        <title>Horizontally acquired antibacterial genes associated with adaptive radiation of ladybird beetles.</title>
        <authorList>
            <person name="Li H.S."/>
            <person name="Tang X.F."/>
            <person name="Huang Y.H."/>
            <person name="Xu Z.Y."/>
            <person name="Chen M.L."/>
            <person name="Du X.Y."/>
            <person name="Qiu B.Y."/>
            <person name="Chen P.T."/>
            <person name="Zhang W."/>
            <person name="Slipinski A."/>
            <person name="Escalona H.E."/>
            <person name="Waterhouse R.M."/>
            <person name="Zwick A."/>
            <person name="Pang H."/>
        </authorList>
    </citation>
    <scope>NUCLEOTIDE SEQUENCE [LARGE SCALE GENOMIC DNA]</scope>
    <source>
        <strain evidence="7">SYSU2018</strain>
    </source>
</reference>
<accession>A0ABD2NFN7</accession>
<name>A0ABD2NFN7_9CUCU</name>
<evidence type="ECO:0000256" key="5">
    <source>
        <dbReference type="ARBA" id="ARBA00023242"/>
    </source>
</evidence>
<keyword evidence="5" id="KW-0539">Nucleus</keyword>
<sequence>MINNPEFTDDEDNNDQMSLPTSGSEGMSISPKSTYEADKSKDIRVSLIVSDIQEISDEINALDFNDYRISCSVREKIIIALDRSRDEEITPFQDNADNNYSPLSLLKKGVEMFVHLKSSLNRQHEFALILLDENKCTWCLDFTSNVREVIKTLNTVTECCAEDIFDLNSLFNEIAKRVKIPNFNKDIPPPYVVRTVLLYNRSYTCPKIDITEIVKEILDLPYFTLDILASHEPVDETNNCKKIFSTLQNIDKKGFSYFFSVGRDINILLSSMGKLLGHPLQRPLRKYANYSIAN</sequence>
<dbReference type="EMBL" id="JABFTP020000103">
    <property type="protein sequence ID" value="KAL3277167.1"/>
    <property type="molecule type" value="Genomic_DNA"/>
</dbReference>
<dbReference type="InterPro" id="IPR026126">
    <property type="entry name" value="BABAM1"/>
</dbReference>
<dbReference type="GO" id="GO:0006281">
    <property type="term" value="P:DNA repair"/>
    <property type="evidence" value="ECO:0007669"/>
    <property type="project" value="UniProtKB-KW"/>
</dbReference>
<evidence type="ECO:0000256" key="4">
    <source>
        <dbReference type="ARBA" id="ARBA00023204"/>
    </source>
</evidence>
<evidence type="ECO:0000256" key="6">
    <source>
        <dbReference type="SAM" id="MobiDB-lite"/>
    </source>
</evidence>
<dbReference type="Proteomes" id="UP001516400">
    <property type="component" value="Unassembled WGS sequence"/>
</dbReference>
<evidence type="ECO:0000256" key="3">
    <source>
        <dbReference type="ARBA" id="ARBA00022763"/>
    </source>
</evidence>
<evidence type="ECO:0008006" key="9">
    <source>
        <dbReference type="Google" id="ProtNLM"/>
    </source>
</evidence>
<dbReference type="PANTHER" id="PTHR15660">
    <property type="entry name" value="BRISC AND BRCA1-A COMPLEX MEMBER 1"/>
    <property type="match status" value="1"/>
</dbReference>
<dbReference type="GO" id="GO:0005634">
    <property type="term" value="C:nucleus"/>
    <property type="evidence" value="ECO:0007669"/>
    <property type="project" value="UniProtKB-SubCell"/>
</dbReference>
<organism evidence="7 8">
    <name type="scientific">Cryptolaemus montrouzieri</name>
    <dbReference type="NCBI Taxonomy" id="559131"/>
    <lineage>
        <taxon>Eukaryota</taxon>
        <taxon>Metazoa</taxon>
        <taxon>Ecdysozoa</taxon>
        <taxon>Arthropoda</taxon>
        <taxon>Hexapoda</taxon>
        <taxon>Insecta</taxon>
        <taxon>Pterygota</taxon>
        <taxon>Neoptera</taxon>
        <taxon>Endopterygota</taxon>
        <taxon>Coleoptera</taxon>
        <taxon>Polyphaga</taxon>
        <taxon>Cucujiformia</taxon>
        <taxon>Coccinelloidea</taxon>
        <taxon>Coccinellidae</taxon>
        <taxon>Scymninae</taxon>
        <taxon>Scymnini</taxon>
        <taxon>Cryptolaemus</taxon>
    </lineage>
</organism>
<comment type="subcellular location">
    <subcellularLocation>
        <location evidence="1">Nucleus</location>
    </subcellularLocation>
</comment>
<feature type="compositionally biased region" description="Polar residues" evidence="6">
    <location>
        <begin position="15"/>
        <end position="33"/>
    </location>
</feature>
<comment type="caution">
    <text evidence="7">The sequence shown here is derived from an EMBL/GenBank/DDBJ whole genome shotgun (WGS) entry which is preliminary data.</text>
</comment>
<feature type="region of interest" description="Disordered" evidence="6">
    <location>
        <begin position="1"/>
        <end position="35"/>
    </location>
</feature>
<evidence type="ECO:0000256" key="1">
    <source>
        <dbReference type="ARBA" id="ARBA00004123"/>
    </source>
</evidence>
<evidence type="ECO:0000313" key="8">
    <source>
        <dbReference type="Proteomes" id="UP001516400"/>
    </source>
</evidence>
<dbReference type="PANTHER" id="PTHR15660:SF1">
    <property type="entry name" value="BRISC AND BRCA1-A COMPLEX MEMBER 1"/>
    <property type="match status" value="1"/>
</dbReference>
<gene>
    <name evidence="7" type="ORF">HHI36_012519</name>
</gene>